<sequence length="139" mass="15254">MFSPKALNSTILLHQIGQIEQIAPPPIEATNASDAATPPVSTPSTATVETAAAISPPGTTGTDRRTRAAHHRAAQDGPKVYTQGDDEFEDSDFDSSEEDESSSEDESEDEDEDEDEDSSEDEDEEELEEKPDRYYNYQL</sequence>
<evidence type="ECO:0000313" key="3">
    <source>
        <dbReference type="Proteomes" id="UP000799302"/>
    </source>
</evidence>
<feature type="compositionally biased region" description="Acidic residues" evidence="1">
    <location>
        <begin position="84"/>
        <end position="129"/>
    </location>
</feature>
<dbReference type="EMBL" id="MU004231">
    <property type="protein sequence ID" value="KAF2672862.1"/>
    <property type="molecule type" value="Genomic_DNA"/>
</dbReference>
<keyword evidence="3" id="KW-1185">Reference proteome</keyword>
<reference evidence="2" key="1">
    <citation type="journal article" date="2020" name="Stud. Mycol.">
        <title>101 Dothideomycetes genomes: a test case for predicting lifestyles and emergence of pathogens.</title>
        <authorList>
            <person name="Haridas S."/>
            <person name="Albert R."/>
            <person name="Binder M."/>
            <person name="Bloem J."/>
            <person name="Labutti K."/>
            <person name="Salamov A."/>
            <person name="Andreopoulos B."/>
            <person name="Baker S."/>
            <person name="Barry K."/>
            <person name="Bills G."/>
            <person name="Bluhm B."/>
            <person name="Cannon C."/>
            <person name="Castanera R."/>
            <person name="Culley D."/>
            <person name="Daum C."/>
            <person name="Ezra D."/>
            <person name="Gonzalez J."/>
            <person name="Henrissat B."/>
            <person name="Kuo A."/>
            <person name="Liang C."/>
            <person name="Lipzen A."/>
            <person name="Lutzoni F."/>
            <person name="Magnuson J."/>
            <person name="Mondo S."/>
            <person name="Nolan M."/>
            <person name="Ohm R."/>
            <person name="Pangilinan J."/>
            <person name="Park H.-J."/>
            <person name="Ramirez L."/>
            <person name="Alfaro M."/>
            <person name="Sun H."/>
            <person name="Tritt A."/>
            <person name="Yoshinaga Y."/>
            <person name="Zwiers L.-H."/>
            <person name="Turgeon B."/>
            <person name="Goodwin S."/>
            <person name="Spatafora J."/>
            <person name="Crous P."/>
            <person name="Grigoriev I."/>
        </authorList>
    </citation>
    <scope>NUCLEOTIDE SEQUENCE</scope>
    <source>
        <strain evidence="2">CBS 115976</strain>
    </source>
</reference>
<feature type="region of interest" description="Disordered" evidence="1">
    <location>
        <begin position="24"/>
        <end position="139"/>
    </location>
</feature>
<organism evidence="2 3">
    <name type="scientific">Microthyrium microscopicum</name>
    <dbReference type="NCBI Taxonomy" id="703497"/>
    <lineage>
        <taxon>Eukaryota</taxon>
        <taxon>Fungi</taxon>
        <taxon>Dikarya</taxon>
        <taxon>Ascomycota</taxon>
        <taxon>Pezizomycotina</taxon>
        <taxon>Dothideomycetes</taxon>
        <taxon>Dothideomycetes incertae sedis</taxon>
        <taxon>Microthyriales</taxon>
        <taxon>Microthyriaceae</taxon>
        <taxon>Microthyrium</taxon>
    </lineage>
</organism>
<accession>A0A6A6UKW2</accession>
<name>A0A6A6UKW2_9PEZI</name>
<proteinExistence type="predicted"/>
<evidence type="ECO:0000256" key="1">
    <source>
        <dbReference type="SAM" id="MobiDB-lite"/>
    </source>
</evidence>
<evidence type="ECO:0000313" key="2">
    <source>
        <dbReference type="EMBL" id="KAF2672862.1"/>
    </source>
</evidence>
<gene>
    <name evidence="2" type="ORF">BT63DRAFT_409932</name>
</gene>
<dbReference type="Proteomes" id="UP000799302">
    <property type="component" value="Unassembled WGS sequence"/>
</dbReference>
<protein>
    <submittedName>
        <fullName evidence="2">Uncharacterized protein</fullName>
    </submittedName>
</protein>
<feature type="compositionally biased region" description="Low complexity" evidence="1">
    <location>
        <begin position="32"/>
        <end position="61"/>
    </location>
</feature>
<dbReference type="AlphaFoldDB" id="A0A6A6UKW2"/>